<reference evidence="1" key="1">
    <citation type="submission" date="2023-03" db="EMBL/GenBank/DDBJ databases">
        <title>Massive genome expansion in bonnet fungi (Mycena s.s.) driven by repeated elements and novel gene families across ecological guilds.</title>
        <authorList>
            <consortium name="Lawrence Berkeley National Laboratory"/>
            <person name="Harder C.B."/>
            <person name="Miyauchi S."/>
            <person name="Viragh M."/>
            <person name="Kuo A."/>
            <person name="Thoen E."/>
            <person name="Andreopoulos B."/>
            <person name="Lu D."/>
            <person name="Skrede I."/>
            <person name="Drula E."/>
            <person name="Henrissat B."/>
            <person name="Morin E."/>
            <person name="Kohler A."/>
            <person name="Barry K."/>
            <person name="LaButti K."/>
            <person name="Morin E."/>
            <person name="Salamov A."/>
            <person name="Lipzen A."/>
            <person name="Mereny Z."/>
            <person name="Hegedus B."/>
            <person name="Baldrian P."/>
            <person name="Stursova M."/>
            <person name="Weitz H."/>
            <person name="Taylor A."/>
            <person name="Grigoriev I.V."/>
            <person name="Nagy L.G."/>
            <person name="Martin F."/>
            <person name="Kauserud H."/>
        </authorList>
    </citation>
    <scope>NUCLEOTIDE SEQUENCE</scope>
    <source>
        <strain evidence="1">CBHHK182m</strain>
    </source>
</reference>
<gene>
    <name evidence="1" type="ORF">B0H16DRAFT_1750080</name>
</gene>
<dbReference type="EMBL" id="JARKIB010000613">
    <property type="protein sequence ID" value="KAJ7697290.1"/>
    <property type="molecule type" value="Genomic_DNA"/>
</dbReference>
<accession>A0AAD7DSV5</accession>
<protein>
    <submittedName>
        <fullName evidence="1">Uncharacterized protein</fullName>
    </submittedName>
</protein>
<dbReference type="AlphaFoldDB" id="A0AAD7DSV5"/>
<sequence length="238" mass="25964">MAGSKHHWTLPLPRAHEDNAYELVPADPNHAPVLFPTVNGNTLKEEVVPTSRTAIAGNSDQAKVSKHDIFKVSTSRTTLLDHFHTTMKLVHFLVKLNNETVTMDMYLETSVGPGRGCAPELLFDTPGRAGATGRALDEPALIRTSRSVLRSVYHLFFFQNLLSLYSDANLVAPTHLRTLCHFRRHPLPLCFGAFPTPKPGPALPLAFSLARPGRHILATGAGKFLAQTPSFAHCCAGS</sequence>
<organism evidence="1 2">
    <name type="scientific">Mycena metata</name>
    <dbReference type="NCBI Taxonomy" id="1033252"/>
    <lineage>
        <taxon>Eukaryota</taxon>
        <taxon>Fungi</taxon>
        <taxon>Dikarya</taxon>
        <taxon>Basidiomycota</taxon>
        <taxon>Agaricomycotina</taxon>
        <taxon>Agaricomycetes</taxon>
        <taxon>Agaricomycetidae</taxon>
        <taxon>Agaricales</taxon>
        <taxon>Marasmiineae</taxon>
        <taxon>Mycenaceae</taxon>
        <taxon>Mycena</taxon>
    </lineage>
</organism>
<comment type="caution">
    <text evidence="1">The sequence shown here is derived from an EMBL/GenBank/DDBJ whole genome shotgun (WGS) entry which is preliminary data.</text>
</comment>
<proteinExistence type="predicted"/>
<keyword evidence="2" id="KW-1185">Reference proteome</keyword>
<evidence type="ECO:0000313" key="1">
    <source>
        <dbReference type="EMBL" id="KAJ7697290.1"/>
    </source>
</evidence>
<dbReference type="Proteomes" id="UP001215598">
    <property type="component" value="Unassembled WGS sequence"/>
</dbReference>
<name>A0AAD7DSV5_9AGAR</name>
<evidence type="ECO:0000313" key="2">
    <source>
        <dbReference type="Proteomes" id="UP001215598"/>
    </source>
</evidence>